<dbReference type="GO" id="GO:0016301">
    <property type="term" value="F:kinase activity"/>
    <property type="evidence" value="ECO:0007669"/>
    <property type="project" value="UniProtKB-KW"/>
</dbReference>
<accession>A0AAE7W9P1</accession>
<gene>
    <name evidence="1" type="ORF">SARAHDANIELLE_49</name>
</gene>
<protein>
    <submittedName>
        <fullName evidence="1">Polynucleotide kinase</fullName>
    </submittedName>
</protein>
<dbReference type="Proteomes" id="UP000827626">
    <property type="component" value="Segment"/>
</dbReference>
<evidence type="ECO:0000313" key="2">
    <source>
        <dbReference type="Proteomes" id="UP000827626"/>
    </source>
</evidence>
<name>A0AAE7W9P1_9CAUD</name>
<keyword evidence="2" id="KW-1185">Reference proteome</keyword>
<dbReference type="InterPro" id="IPR023214">
    <property type="entry name" value="HAD_sf"/>
</dbReference>
<reference evidence="1" key="1">
    <citation type="submission" date="2021-03" db="EMBL/GenBank/DDBJ databases">
        <authorList>
            <person name="Thompson D.W."/>
            <person name="Brown H.M.F."/>
            <person name="Thompson S.D."/>
            <person name="Grose J.H."/>
        </authorList>
    </citation>
    <scope>NUCLEOTIDE SEQUENCE</scope>
</reference>
<proteinExistence type="predicted"/>
<dbReference type="EMBL" id="MW749010">
    <property type="protein sequence ID" value="QYA57477.1"/>
    <property type="molecule type" value="Genomic_DNA"/>
</dbReference>
<organism evidence="1 2">
    <name type="scientific">Hafnia phage vB_HpaM_SarahDanielle</name>
    <dbReference type="NCBI Taxonomy" id="2836113"/>
    <lineage>
        <taxon>Viruses</taxon>
        <taxon>Duplodnaviria</taxon>
        <taxon>Heunggongvirae</taxon>
        <taxon>Uroviricota</taxon>
        <taxon>Caudoviricetes</taxon>
        <taxon>Andersonviridae</taxon>
        <taxon>Andersonviridae incertae sedis</taxon>
        <taxon>Daniellevirus</taxon>
        <taxon>Daniellevirus danielle</taxon>
    </lineage>
</organism>
<evidence type="ECO:0000313" key="1">
    <source>
        <dbReference type="EMBL" id="QYA57477.1"/>
    </source>
</evidence>
<dbReference type="Gene3D" id="3.40.50.1000">
    <property type="entry name" value="HAD superfamily/HAD-like"/>
    <property type="match status" value="1"/>
</dbReference>
<sequence length="242" mass="28318">MYHIEKINKQRGNNMMKSSTIKPTNVAYVKWSTKEIVKGYIYYKDLYLVSDEEPEVPIYNTPQDDFPEYSIHVDDLMIMPDVQYENKPKVIVCDIDGVLNTYNKEKGVLLKDGTHEPNWTQFSKMNEVEPVKFMFEMLISFLRSHGRDSLIIFMTARGETQRYLTEKFLEENMGEWYSRTILFMRGQGCNRKSAEQLKVERMAGAVLPYFDVEAFIDDTVEVIKAINDFFPHITTMTVKPKA</sequence>
<keyword evidence="1" id="KW-0418">Kinase</keyword>
<keyword evidence="1" id="KW-0808">Transferase</keyword>